<dbReference type="InterPro" id="IPR003833">
    <property type="entry name" value="CT_C_D"/>
</dbReference>
<keyword evidence="6" id="KW-1185">Reference proteome</keyword>
<dbReference type="EMBL" id="JACYFC010000001">
    <property type="protein sequence ID" value="MBD5769577.1"/>
    <property type="molecule type" value="Genomic_DNA"/>
</dbReference>
<keyword evidence="2 5" id="KW-0378">Hydrolase</keyword>
<dbReference type="EC" id="3.5.2.9" evidence="5"/>
<evidence type="ECO:0000256" key="1">
    <source>
        <dbReference type="ARBA" id="ARBA00022741"/>
    </source>
</evidence>
<keyword evidence="1" id="KW-0547">Nucleotide-binding</keyword>
<proteinExistence type="predicted"/>
<dbReference type="SUPFAM" id="SSF50891">
    <property type="entry name" value="Cyclophilin-like"/>
    <property type="match status" value="1"/>
</dbReference>
<keyword evidence="3" id="KW-0067">ATP-binding</keyword>
<name>A0ABR8NWZ6_9GAMM</name>
<dbReference type="RefSeq" id="WP_191592971.1">
    <property type="nucleotide sequence ID" value="NZ_JACYFC010000001.1"/>
</dbReference>
<evidence type="ECO:0000313" key="5">
    <source>
        <dbReference type="EMBL" id="MBD5769577.1"/>
    </source>
</evidence>
<evidence type="ECO:0000313" key="6">
    <source>
        <dbReference type="Proteomes" id="UP000604161"/>
    </source>
</evidence>
<dbReference type="Gene3D" id="3.30.1360.40">
    <property type="match status" value="1"/>
</dbReference>
<dbReference type="NCBIfam" id="TIGR00370">
    <property type="entry name" value="5-oxoprolinase subunit PxpB"/>
    <property type="match status" value="1"/>
</dbReference>
<dbReference type="Proteomes" id="UP000604161">
    <property type="component" value="Unassembled WGS sequence"/>
</dbReference>
<dbReference type="InterPro" id="IPR029000">
    <property type="entry name" value="Cyclophilin-like_dom_sf"/>
</dbReference>
<dbReference type="PANTHER" id="PTHR34698">
    <property type="entry name" value="5-OXOPROLINASE SUBUNIT B"/>
    <property type="match status" value="1"/>
</dbReference>
<dbReference type="Pfam" id="PF02682">
    <property type="entry name" value="CT_C_D"/>
    <property type="match status" value="1"/>
</dbReference>
<dbReference type="Gene3D" id="2.40.100.10">
    <property type="entry name" value="Cyclophilin-like"/>
    <property type="match status" value="1"/>
</dbReference>
<reference evidence="5 6" key="1">
    <citation type="submission" date="2020-09" db="EMBL/GenBank/DDBJ databases">
        <title>Marinomonas sp. nov., isolated from the cysticercosis algae of Qingdao, China.</title>
        <authorList>
            <person name="Sun X."/>
        </authorList>
    </citation>
    <scope>NUCLEOTIDE SEQUENCE [LARGE SCALE GENOMIC DNA]</scope>
    <source>
        <strain evidence="5 6">SM2066</strain>
    </source>
</reference>
<sequence>MKTSPENKPELIISMMGEAAILFDAGMELDAPELGLQTRIWSVSKRLEAIKGVSEVIVGMNNFLVSFVPADLPHAEVQQKVSDYWQQDALEGALNVKSHIIDVVYGGEYLEDLKRVAEYSQLSIDQVIELHSTSKYTVFTLGSQPGLPYLGGLPSQLDIPRRSSPRARVESGAVIIAGGQASVLSRTSACGWHVIGQTDYDVFNINNDSPAVFAPGDIVEFRVKGVHL</sequence>
<protein>
    <submittedName>
        <fullName evidence="5">5-oxoprolinase subunit PxpB</fullName>
        <ecNumber evidence="5">3.5.2.9</ecNumber>
    </submittedName>
</protein>
<dbReference type="PANTHER" id="PTHR34698:SF2">
    <property type="entry name" value="5-OXOPROLINASE SUBUNIT B"/>
    <property type="match status" value="1"/>
</dbReference>
<evidence type="ECO:0000259" key="4">
    <source>
        <dbReference type="SMART" id="SM00796"/>
    </source>
</evidence>
<dbReference type="GO" id="GO:0017168">
    <property type="term" value="F:5-oxoprolinase (ATP-hydrolyzing) activity"/>
    <property type="evidence" value="ECO:0007669"/>
    <property type="project" value="UniProtKB-EC"/>
</dbReference>
<evidence type="ECO:0000256" key="3">
    <source>
        <dbReference type="ARBA" id="ARBA00022840"/>
    </source>
</evidence>
<dbReference type="InterPro" id="IPR010016">
    <property type="entry name" value="PxpB"/>
</dbReference>
<organism evidence="5 6">
    <name type="scientific">Marinomonas colpomeniae</name>
    <dbReference type="NCBI Taxonomy" id="2774408"/>
    <lineage>
        <taxon>Bacteria</taxon>
        <taxon>Pseudomonadati</taxon>
        <taxon>Pseudomonadota</taxon>
        <taxon>Gammaproteobacteria</taxon>
        <taxon>Oceanospirillales</taxon>
        <taxon>Oceanospirillaceae</taxon>
        <taxon>Marinomonas</taxon>
    </lineage>
</organism>
<accession>A0ABR8NWZ6</accession>
<feature type="domain" description="Carboxyltransferase" evidence="4">
    <location>
        <begin position="11"/>
        <end position="213"/>
    </location>
</feature>
<evidence type="ECO:0000256" key="2">
    <source>
        <dbReference type="ARBA" id="ARBA00022801"/>
    </source>
</evidence>
<comment type="caution">
    <text evidence="5">The sequence shown here is derived from an EMBL/GenBank/DDBJ whole genome shotgun (WGS) entry which is preliminary data.</text>
</comment>
<gene>
    <name evidence="5" type="primary">pxpB</name>
    <name evidence="5" type="ORF">IF202_00805</name>
</gene>
<dbReference type="SMART" id="SM00796">
    <property type="entry name" value="AHS1"/>
    <property type="match status" value="1"/>
</dbReference>